<evidence type="ECO:0000256" key="2">
    <source>
        <dbReference type="ARBA" id="ARBA00008816"/>
    </source>
</evidence>
<evidence type="ECO:0000256" key="4">
    <source>
        <dbReference type="ARBA" id="ARBA00022989"/>
    </source>
</evidence>
<keyword evidence="4 7" id="KW-1133">Transmembrane helix</keyword>
<gene>
    <name evidence="10" type="primary">LOC107262849</name>
</gene>
<evidence type="ECO:0000313" key="10">
    <source>
        <dbReference type="RefSeq" id="XP_015584946.1"/>
    </source>
</evidence>
<dbReference type="InterPro" id="IPR043216">
    <property type="entry name" value="PAP-like"/>
</dbReference>
<dbReference type="GO" id="GO:0008195">
    <property type="term" value="F:phosphatidate phosphatase activity"/>
    <property type="evidence" value="ECO:0007669"/>
    <property type="project" value="TreeGrafter"/>
</dbReference>
<dbReference type="GO" id="GO:0005886">
    <property type="term" value="C:plasma membrane"/>
    <property type="evidence" value="ECO:0007669"/>
    <property type="project" value="TreeGrafter"/>
</dbReference>
<accession>A0AAJ7FCF1</accession>
<dbReference type="GO" id="GO:0046839">
    <property type="term" value="P:phospholipid dephosphorylation"/>
    <property type="evidence" value="ECO:0007669"/>
    <property type="project" value="TreeGrafter"/>
</dbReference>
<dbReference type="RefSeq" id="XP_015584946.1">
    <property type="nucleotide sequence ID" value="XM_015729460.2"/>
</dbReference>
<proteinExistence type="inferred from homology"/>
<dbReference type="SMART" id="SM00014">
    <property type="entry name" value="acidPPc"/>
    <property type="match status" value="1"/>
</dbReference>
<sequence length="397" mass="44321">MVQMQTLSANVGITIEVGGGIENPVCQDVVDEGRYRRTDDCESLAVPSNKSTEQLTKRSREDLEGAGGTDVVDTLGVTVATQGACEKIMSACRSVMHWKLLVDVILTLTVVVLLTVVEFGVLPHNQIGFFCNDPKISFKFTGDTISMGLLIVGSIVLPLIVMWICECICHNPDSYRTTTGCTGSRAKQIWSWYGHYAVGIVTLTFVCDVIKILIGEPRPHFFDTCRPRELHNCTDGYVHSFTCTNTDDAYWFVSDSSKSFPSGHSALSSFTAIFLMWYFQNRLPKRMSTFILKPWLQCIALSWGLVCSLTRIADNRHHWWDVLAGDILGVLFAIFAVKVLCEEFRLSEGGVSRAFSEPIENGHISFDDKRHQSVRKLLSNTSTDMTEGREMRDVTTT</sequence>
<evidence type="ECO:0000313" key="9">
    <source>
        <dbReference type="Proteomes" id="UP000694920"/>
    </source>
</evidence>
<evidence type="ECO:0000256" key="5">
    <source>
        <dbReference type="ARBA" id="ARBA00023136"/>
    </source>
</evidence>
<dbReference type="GeneID" id="107262849"/>
<organism evidence="9 10">
    <name type="scientific">Cephus cinctus</name>
    <name type="common">Wheat stem sawfly</name>
    <dbReference type="NCBI Taxonomy" id="211228"/>
    <lineage>
        <taxon>Eukaryota</taxon>
        <taxon>Metazoa</taxon>
        <taxon>Ecdysozoa</taxon>
        <taxon>Arthropoda</taxon>
        <taxon>Hexapoda</taxon>
        <taxon>Insecta</taxon>
        <taxon>Pterygota</taxon>
        <taxon>Neoptera</taxon>
        <taxon>Endopterygota</taxon>
        <taxon>Hymenoptera</taxon>
        <taxon>Cephoidea</taxon>
        <taxon>Cephidae</taxon>
        <taxon>Cephus</taxon>
    </lineage>
</organism>
<dbReference type="Pfam" id="PF01569">
    <property type="entry name" value="PAP2"/>
    <property type="match status" value="1"/>
</dbReference>
<name>A0AAJ7FCF1_CEPCN</name>
<comment type="subcellular location">
    <subcellularLocation>
        <location evidence="1">Membrane</location>
        <topology evidence="1">Multi-pass membrane protein</topology>
    </subcellularLocation>
</comment>
<dbReference type="InterPro" id="IPR000326">
    <property type="entry name" value="PAP2/HPO"/>
</dbReference>
<dbReference type="PANTHER" id="PTHR10165">
    <property type="entry name" value="LIPID PHOSPHATE PHOSPHATASE"/>
    <property type="match status" value="1"/>
</dbReference>
<dbReference type="GO" id="GO:0007165">
    <property type="term" value="P:signal transduction"/>
    <property type="evidence" value="ECO:0007669"/>
    <property type="project" value="TreeGrafter"/>
</dbReference>
<feature type="transmembrane region" description="Helical" evidence="7">
    <location>
        <begin position="291"/>
        <end position="313"/>
    </location>
</feature>
<dbReference type="SUPFAM" id="SSF48317">
    <property type="entry name" value="Acid phosphatase/Vanadium-dependent haloperoxidase"/>
    <property type="match status" value="1"/>
</dbReference>
<keyword evidence="3 7" id="KW-0812">Transmembrane</keyword>
<reference evidence="10" key="1">
    <citation type="submission" date="2025-08" db="UniProtKB">
        <authorList>
            <consortium name="RefSeq"/>
        </authorList>
    </citation>
    <scope>IDENTIFICATION</scope>
</reference>
<comment type="similarity">
    <text evidence="2">Belongs to the PA-phosphatase related phosphoesterase family.</text>
</comment>
<evidence type="ECO:0000256" key="6">
    <source>
        <dbReference type="SAM" id="MobiDB-lite"/>
    </source>
</evidence>
<dbReference type="Gene3D" id="1.20.144.10">
    <property type="entry name" value="Phosphatidic acid phosphatase type 2/haloperoxidase"/>
    <property type="match status" value="1"/>
</dbReference>
<feature type="transmembrane region" description="Helical" evidence="7">
    <location>
        <begin position="144"/>
        <end position="169"/>
    </location>
</feature>
<evidence type="ECO:0000256" key="7">
    <source>
        <dbReference type="SAM" id="Phobius"/>
    </source>
</evidence>
<evidence type="ECO:0000256" key="1">
    <source>
        <dbReference type="ARBA" id="ARBA00004141"/>
    </source>
</evidence>
<evidence type="ECO:0000256" key="3">
    <source>
        <dbReference type="ARBA" id="ARBA00022692"/>
    </source>
</evidence>
<dbReference type="PANTHER" id="PTHR10165:SF103">
    <property type="entry name" value="PHOSPHOLIPID PHOSPHATASE HOMOLOG 1.2 HOMOLOG"/>
    <property type="match status" value="1"/>
</dbReference>
<dbReference type="InterPro" id="IPR036938">
    <property type="entry name" value="PAP2/HPO_sf"/>
</dbReference>
<feature type="transmembrane region" description="Helical" evidence="7">
    <location>
        <begin position="100"/>
        <end position="124"/>
    </location>
</feature>
<feature type="region of interest" description="Disordered" evidence="6">
    <location>
        <begin position="46"/>
        <end position="67"/>
    </location>
</feature>
<evidence type="ECO:0000259" key="8">
    <source>
        <dbReference type="SMART" id="SM00014"/>
    </source>
</evidence>
<dbReference type="Proteomes" id="UP000694920">
    <property type="component" value="Unplaced"/>
</dbReference>
<feature type="transmembrane region" description="Helical" evidence="7">
    <location>
        <begin position="319"/>
        <end position="337"/>
    </location>
</feature>
<dbReference type="AlphaFoldDB" id="A0AAJ7FCF1"/>
<dbReference type="KEGG" id="ccin:107262849"/>
<keyword evidence="9" id="KW-1185">Reference proteome</keyword>
<feature type="domain" description="Phosphatidic acid phosphatase type 2/haloperoxidase" evidence="8">
    <location>
        <begin position="193"/>
        <end position="337"/>
    </location>
</feature>
<dbReference type="CDD" id="cd03384">
    <property type="entry name" value="PAP2_wunen"/>
    <property type="match status" value="1"/>
</dbReference>
<dbReference type="GO" id="GO:0006644">
    <property type="term" value="P:phospholipid metabolic process"/>
    <property type="evidence" value="ECO:0007669"/>
    <property type="project" value="InterPro"/>
</dbReference>
<feature type="transmembrane region" description="Helical" evidence="7">
    <location>
        <begin position="260"/>
        <end position="279"/>
    </location>
</feature>
<protein>
    <submittedName>
        <fullName evidence="10">Phospholipid phosphatase 1 isoform X1</fullName>
    </submittedName>
</protein>
<feature type="transmembrane region" description="Helical" evidence="7">
    <location>
        <begin position="190"/>
        <end position="214"/>
    </location>
</feature>
<keyword evidence="5 7" id="KW-0472">Membrane</keyword>